<feature type="region of interest" description="Disordered" evidence="1">
    <location>
        <begin position="95"/>
        <end position="132"/>
    </location>
</feature>
<dbReference type="AlphaFoldDB" id="A0A6J8CT10"/>
<feature type="compositionally biased region" description="Polar residues" evidence="1">
    <location>
        <begin position="51"/>
        <end position="69"/>
    </location>
</feature>
<protein>
    <submittedName>
        <fullName evidence="2">Uncharacterized protein</fullName>
    </submittedName>
</protein>
<sequence>MDGLTWLEKMELLRSLKRKKEKSKQQKQPKFTFVKDIPPEDKHQRLIGNKGSPSPDNMTSLGAQGQTNSQLFEQRRIKHLLQQARLKRNANFDWLTESPRFRHSQSSSKDDSDDSSVSDIEEEHLRTKSPKCFSPGMDVGHAESTLLSRYNIKPFVKGGGGWKVTPMTMQRARTIVYDD</sequence>
<reference evidence="2 3" key="1">
    <citation type="submission" date="2020-06" db="EMBL/GenBank/DDBJ databases">
        <authorList>
            <person name="Li R."/>
            <person name="Bekaert M."/>
        </authorList>
    </citation>
    <scope>NUCLEOTIDE SEQUENCE [LARGE SCALE GENOMIC DNA]</scope>
    <source>
        <strain evidence="3">wild</strain>
    </source>
</reference>
<feature type="compositionally biased region" description="Acidic residues" evidence="1">
    <location>
        <begin position="111"/>
        <end position="122"/>
    </location>
</feature>
<evidence type="ECO:0000313" key="2">
    <source>
        <dbReference type="EMBL" id="CAC5398646.1"/>
    </source>
</evidence>
<dbReference type="Proteomes" id="UP000507470">
    <property type="component" value="Unassembled WGS sequence"/>
</dbReference>
<organism evidence="2 3">
    <name type="scientific">Mytilus coruscus</name>
    <name type="common">Sea mussel</name>
    <dbReference type="NCBI Taxonomy" id="42192"/>
    <lineage>
        <taxon>Eukaryota</taxon>
        <taxon>Metazoa</taxon>
        <taxon>Spiralia</taxon>
        <taxon>Lophotrochozoa</taxon>
        <taxon>Mollusca</taxon>
        <taxon>Bivalvia</taxon>
        <taxon>Autobranchia</taxon>
        <taxon>Pteriomorphia</taxon>
        <taxon>Mytilida</taxon>
        <taxon>Mytiloidea</taxon>
        <taxon>Mytilidae</taxon>
        <taxon>Mytilinae</taxon>
        <taxon>Mytilus</taxon>
    </lineage>
</organism>
<evidence type="ECO:0000256" key="1">
    <source>
        <dbReference type="SAM" id="MobiDB-lite"/>
    </source>
</evidence>
<proteinExistence type="predicted"/>
<feature type="region of interest" description="Disordered" evidence="1">
    <location>
        <begin position="17"/>
        <end position="69"/>
    </location>
</feature>
<accession>A0A6J8CT10</accession>
<dbReference type="EMBL" id="CACVKT020005967">
    <property type="protein sequence ID" value="CAC5398646.1"/>
    <property type="molecule type" value="Genomic_DNA"/>
</dbReference>
<keyword evidence="3" id="KW-1185">Reference proteome</keyword>
<feature type="compositionally biased region" description="Basic residues" evidence="1">
    <location>
        <begin position="17"/>
        <end position="27"/>
    </location>
</feature>
<name>A0A6J8CT10_MYTCO</name>
<dbReference type="OrthoDB" id="6091788at2759"/>
<gene>
    <name evidence="2" type="ORF">MCOR_33005</name>
</gene>
<evidence type="ECO:0000313" key="3">
    <source>
        <dbReference type="Proteomes" id="UP000507470"/>
    </source>
</evidence>